<accession>A0A7R8VK42</accession>
<dbReference type="EMBL" id="OA566190">
    <property type="protein sequence ID" value="CAD7198449.1"/>
    <property type="molecule type" value="Genomic_DNA"/>
</dbReference>
<dbReference type="AlphaFoldDB" id="A0A7R8VK42"/>
<protein>
    <submittedName>
        <fullName evidence="1">Uncharacterized protein</fullName>
    </submittedName>
</protein>
<sequence>MDGKRGFVEETQEQVLVRGVDLGGATTKWGIGDAVMEEFRQNGRDSEYCPELENGANKLAPVLQSVSQHFWRSMEGDVACVGLQNSFSSKKERRSTKQQPKECVFCKNNGEESVFYKGHVLKVHDNGLSSIVDRRIVNYGKLAQPLYSDFVVLEGRWEYTKNTHDDVNDAFKRSRKPLLIPLAQSEYP</sequence>
<proteinExistence type="predicted"/>
<organism evidence="1">
    <name type="scientific">Timema douglasi</name>
    <name type="common">Walking stick</name>
    <dbReference type="NCBI Taxonomy" id="61478"/>
    <lineage>
        <taxon>Eukaryota</taxon>
        <taxon>Metazoa</taxon>
        <taxon>Ecdysozoa</taxon>
        <taxon>Arthropoda</taxon>
        <taxon>Hexapoda</taxon>
        <taxon>Insecta</taxon>
        <taxon>Pterygota</taxon>
        <taxon>Neoptera</taxon>
        <taxon>Polyneoptera</taxon>
        <taxon>Phasmatodea</taxon>
        <taxon>Timematodea</taxon>
        <taxon>Timematoidea</taxon>
        <taxon>Timematidae</taxon>
        <taxon>Timema</taxon>
    </lineage>
</organism>
<reference evidence="1" key="1">
    <citation type="submission" date="2020-11" db="EMBL/GenBank/DDBJ databases">
        <authorList>
            <person name="Tran Van P."/>
        </authorList>
    </citation>
    <scope>NUCLEOTIDE SEQUENCE</scope>
</reference>
<gene>
    <name evidence="1" type="ORF">TDIB3V08_LOCUS4730</name>
</gene>
<name>A0A7R8VK42_TIMDO</name>
<evidence type="ECO:0000313" key="1">
    <source>
        <dbReference type="EMBL" id="CAD7198449.1"/>
    </source>
</evidence>